<proteinExistence type="predicted"/>
<name>A0ABS4Y126_9ACTN</name>
<organism evidence="3 4">
    <name type="scientific">Streptomyces syringium</name>
    <dbReference type="NCBI Taxonomy" id="76729"/>
    <lineage>
        <taxon>Bacteria</taxon>
        <taxon>Bacillati</taxon>
        <taxon>Actinomycetota</taxon>
        <taxon>Actinomycetes</taxon>
        <taxon>Kitasatosporales</taxon>
        <taxon>Streptomycetaceae</taxon>
        <taxon>Streptomyces</taxon>
    </lineage>
</organism>
<evidence type="ECO:0008006" key="5">
    <source>
        <dbReference type="Google" id="ProtNLM"/>
    </source>
</evidence>
<feature type="region of interest" description="Disordered" evidence="1">
    <location>
        <begin position="280"/>
        <end position="310"/>
    </location>
</feature>
<reference evidence="3 4" key="1">
    <citation type="submission" date="2021-03" db="EMBL/GenBank/DDBJ databases">
        <title>Sequencing the genomes of 1000 actinobacteria strains.</title>
        <authorList>
            <person name="Klenk H.-P."/>
        </authorList>
    </citation>
    <scope>NUCLEOTIDE SEQUENCE [LARGE SCALE GENOMIC DNA]</scope>
    <source>
        <strain evidence="3 4">DSM 41480</strain>
    </source>
</reference>
<keyword evidence="2" id="KW-0472">Membrane</keyword>
<dbReference type="Proteomes" id="UP001519291">
    <property type="component" value="Unassembled WGS sequence"/>
</dbReference>
<evidence type="ECO:0000256" key="2">
    <source>
        <dbReference type="SAM" id="Phobius"/>
    </source>
</evidence>
<dbReference type="EMBL" id="JAGIOH010000001">
    <property type="protein sequence ID" value="MBP2402473.1"/>
    <property type="molecule type" value="Genomic_DNA"/>
</dbReference>
<feature type="compositionally biased region" description="Basic and acidic residues" evidence="1">
    <location>
        <begin position="221"/>
        <end position="230"/>
    </location>
</feature>
<comment type="caution">
    <text evidence="3">The sequence shown here is derived from an EMBL/GenBank/DDBJ whole genome shotgun (WGS) entry which is preliminary data.</text>
</comment>
<feature type="region of interest" description="Disordered" evidence="1">
    <location>
        <begin position="218"/>
        <end position="247"/>
    </location>
</feature>
<evidence type="ECO:0000313" key="3">
    <source>
        <dbReference type="EMBL" id="MBP2402473.1"/>
    </source>
</evidence>
<feature type="transmembrane region" description="Helical" evidence="2">
    <location>
        <begin position="30"/>
        <end position="49"/>
    </location>
</feature>
<protein>
    <recommendedName>
        <fullName evidence="5">Integral membrane protein</fullName>
    </recommendedName>
</protein>
<sequence>MNRAALRRAARTEWGPLVGTVRDALVAKRLGAVPMTLAAVALTAVFQIVQNQPWGFEPVQKLGSVQARLPWWLALLRTPLSLFVPALDLPVWGALAQVLIVFGIAEIALGKWRTLAVAYVATLAGTMYARLAIHIGPDSVLGLPPEAAKVIDTGPSAAVVGLAVYVTWRYRAWFTCALVVLAMVGEAVVKPNLAGKEHVAAVAAMLVLCGAEEALRRRKPRRDDYRDRDAGGPATSRRTPEGRGPRRMVRALARRRVALALDALGRARQRGERACLGVPPAVAGGASRAGHDFTDTPKGGQRSGAPATRS</sequence>
<gene>
    <name evidence="3" type="ORF">JO379_001942</name>
</gene>
<evidence type="ECO:0000256" key="1">
    <source>
        <dbReference type="SAM" id="MobiDB-lite"/>
    </source>
</evidence>
<keyword evidence="2" id="KW-1133">Transmembrane helix</keyword>
<feature type="transmembrane region" description="Helical" evidence="2">
    <location>
        <begin position="116"/>
        <end position="135"/>
    </location>
</feature>
<keyword evidence="4" id="KW-1185">Reference proteome</keyword>
<accession>A0ABS4Y126</accession>
<feature type="transmembrane region" description="Helical" evidence="2">
    <location>
        <begin position="89"/>
        <end position="109"/>
    </location>
</feature>
<evidence type="ECO:0000313" key="4">
    <source>
        <dbReference type="Proteomes" id="UP001519291"/>
    </source>
</evidence>
<keyword evidence="2" id="KW-0812">Transmembrane</keyword>